<evidence type="ECO:0000313" key="2">
    <source>
        <dbReference type="Ensembl" id="ENSSSCP00065009511.1"/>
    </source>
</evidence>
<dbReference type="Ensembl" id="ENSSSCT00065023370.1">
    <property type="protein sequence ID" value="ENSSSCP00065009511.1"/>
    <property type="gene ID" value="ENSSSCG00065017594.1"/>
</dbReference>
<proteinExistence type="predicted"/>
<evidence type="ECO:0000256" key="1">
    <source>
        <dbReference type="SAM" id="SignalP"/>
    </source>
</evidence>
<organism evidence="2 3">
    <name type="scientific">Sus scrofa</name>
    <name type="common">Pig</name>
    <dbReference type="NCBI Taxonomy" id="9823"/>
    <lineage>
        <taxon>Eukaryota</taxon>
        <taxon>Metazoa</taxon>
        <taxon>Chordata</taxon>
        <taxon>Craniata</taxon>
        <taxon>Vertebrata</taxon>
        <taxon>Euteleostomi</taxon>
        <taxon>Mammalia</taxon>
        <taxon>Eutheria</taxon>
        <taxon>Laurasiatheria</taxon>
        <taxon>Artiodactyla</taxon>
        <taxon>Suina</taxon>
        <taxon>Suidae</taxon>
        <taxon>Sus</taxon>
    </lineage>
</organism>
<name>A0A8D1XQ05_PIG</name>
<protein>
    <submittedName>
        <fullName evidence="2">Uncharacterized protein</fullName>
    </submittedName>
</protein>
<feature type="chain" id="PRO_5034210375" evidence="1">
    <location>
        <begin position="18"/>
        <end position="135"/>
    </location>
</feature>
<dbReference type="Proteomes" id="UP000694725">
    <property type="component" value="Unplaced"/>
</dbReference>
<accession>A0A8D1XQ05</accession>
<reference evidence="2" key="1">
    <citation type="submission" date="2025-08" db="UniProtKB">
        <authorList>
            <consortium name="Ensembl"/>
        </authorList>
    </citation>
    <scope>IDENTIFICATION</scope>
</reference>
<dbReference type="AlphaFoldDB" id="A0A8D1XQ05"/>
<sequence length="135" mass="15111">MIFVFLCLTMTLSMIISKSIHVAANGIISFFFMPEKYSVGYMYHIFFIHFSADGHLDCFHILAIVNSAAMNIGVHESFGNVVFFGYMPQSRIAKSHGSFSGNSMLPFTVAAPIYIPTNNEEVFSFLHTLSSIYCL</sequence>
<keyword evidence="1" id="KW-0732">Signal</keyword>
<feature type="signal peptide" evidence="1">
    <location>
        <begin position="1"/>
        <end position="17"/>
    </location>
</feature>
<evidence type="ECO:0000313" key="3">
    <source>
        <dbReference type="Proteomes" id="UP000694725"/>
    </source>
</evidence>